<sequence length="212" mass="23487">MQYTKLKRTRKKQWIFYLIRFLLVVALIVATTELVFGEAVKRTLSYQGKRAATLSISNAILPFLENPDYTYEKLSNVTYGNDGRILSISLNTSRLNQMKTLMEQEVTKALTGADAAVEIPLGTLLGMTLFSQRGPNVELHTAVYGVVHAEYQSAFKSAGINQTEHTISIVLTAAIETFVPFFSASFPITQEFLIAQTVLVGEVPDQMLSLSA</sequence>
<evidence type="ECO:0000313" key="2">
    <source>
        <dbReference type="Proteomes" id="UP000774750"/>
    </source>
</evidence>
<dbReference type="AlphaFoldDB" id="A0A938X5D6"/>
<reference evidence="1" key="1">
    <citation type="submission" date="2020-08" db="EMBL/GenBank/DDBJ databases">
        <authorList>
            <person name="Cejkova D."/>
            <person name="Kubasova T."/>
            <person name="Jahodarova E."/>
            <person name="Rychlik I."/>
        </authorList>
    </citation>
    <scope>NUCLEOTIDE SEQUENCE</scope>
    <source>
        <strain evidence="1">An559</strain>
    </source>
</reference>
<gene>
    <name evidence="1" type="primary">yunB</name>
    <name evidence="1" type="ORF">H6A12_00855</name>
</gene>
<dbReference type="RefSeq" id="WP_204443764.1">
    <property type="nucleotide sequence ID" value="NZ_JACJKY010000001.1"/>
</dbReference>
<dbReference type="Pfam" id="PF09560">
    <property type="entry name" value="Spore_YunB"/>
    <property type="match status" value="1"/>
</dbReference>
<dbReference type="EMBL" id="JACJKY010000001">
    <property type="protein sequence ID" value="MBM6919717.1"/>
    <property type="molecule type" value="Genomic_DNA"/>
</dbReference>
<accession>A0A938X5D6</accession>
<evidence type="ECO:0000313" key="1">
    <source>
        <dbReference type="EMBL" id="MBM6919717.1"/>
    </source>
</evidence>
<reference evidence="1" key="2">
    <citation type="journal article" date="2021" name="Sci. Rep.">
        <title>The distribution of antibiotic resistance genes in chicken gut microbiota commensals.</title>
        <authorList>
            <person name="Juricova H."/>
            <person name="Matiasovicova J."/>
            <person name="Kubasova T."/>
            <person name="Cejkova D."/>
            <person name="Rychlik I."/>
        </authorList>
    </citation>
    <scope>NUCLEOTIDE SEQUENCE</scope>
    <source>
        <strain evidence="1">An559</strain>
    </source>
</reference>
<proteinExistence type="predicted"/>
<dbReference type="Proteomes" id="UP000774750">
    <property type="component" value="Unassembled WGS sequence"/>
</dbReference>
<dbReference type="NCBIfam" id="TIGR02832">
    <property type="entry name" value="spo_yunB"/>
    <property type="match status" value="1"/>
</dbReference>
<organism evidence="1 2">
    <name type="scientific">Merdimmobilis hominis</name>
    <dbReference type="NCBI Taxonomy" id="2897707"/>
    <lineage>
        <taxon>Bacteria</taxon>
        <taxon>Bacillati</taxon>
        <taxon>Bacillota</taxon>
        <taxon>Clostridia</taxon>
        <taxon>Eubacteriales</taxon>
        <taxon>Oscillospiraceae</taxon>
        <taxon>Merdimmobilis</taxon>
    </lineage>
</organism>
<keyword evidence="2" id="KW-1185">Reference proteome</keyword>
<comment type="caution">
    <text evidence="1">The sequence shown here is derived from an EMBL/GenBank/DDBJ whole genome shotgun (WGS) entry which is preliminary data.</text>
</comment>
<protein>
    <submittedName>
        <fullName evidence="1">Sporulation protein YunB</fullName>
    </submittedName>
</protein>
<name>A0A938X5D6_9FIRM</name>
<dbReference type="InterPro" id="IPR014197">
    <property type="entry name" value="Sporulation_prot_YunB"/>
</dbReference>